<dbReference type="NCBIfam" id="TIGR01402">
    <property type="entry name" value="fliQ"/>
    <property type="match status" value="1"/>
</dbReference>
<dbReference type="RefSeq" id="WP_013623841.1">
    <property type="nucleotide sequence ID" value="NC_015172.1"/>
</dbReference>
<keyword evidence="10" id="KW-0282">Flagellum</keyword>
<dbReference type="InterPro" id="IPR002191">
    <property type="entry name" value="Bac_export_3"/>
</dbReference>
<comment type="similarity">
    <text evidence="2 9">Belongs to the FliQ/MopD/SpaQ family.</text>
</comment>
<comment type="subcellular location">
    <subcellularLocation>
        <location evidence="1 9">Cell membrane</location>
        <topology evidence="1">Multi-pass membrane protein</topology>
    </subcellularLocation>
    <subcellularLocation>
        <location evidence="9">Bacterial flagellum basal body</location>
    </subcellularLocation>
</comment>
<dbReference type="GO" id="GO:0009306">
    <property type="term" value="P:protein secretion"/>
    <property type="evidence" value="ECO:0007669"/>
    <property type="project" value="InterPro"/>
</dbReference>
<dbReference type="Pfam" id="PF01313">
    <property type="entry name" value="Bac_export_3"/>
    <property type="match status" value="1"/>
</dbReference>
<evidence type="ECO:0000256" key="4">
    <source>
        <dbReference type="ARBA" id="ARBA00022475"/>
    </source>
</evidence>
<dbReference type="GO" id="GO:0005886">
    <property type="term" value="C:plasma membrane"/>
    <property type="evidence" value="ECO:0007669"/>
    <property type="project" value="UniProtKB-SubCell"/>
</dbReference>
<evidence type="ECO:0000256" key="5">
    <source>
        <dbReference type="ARBA" id="ARBA00022692"/>
    </source>
</evidence>
<dbReference type="STRING" id="645991.Sgly_0607"/>
<dbReference type="PIRSF" id="PIRSF004669">
    <property type="entry name" value="FliQ"/>
    <property type="match status" value="1"/>
</dbReference>
<proteinExistence type="inferred from homology"/>
<keyword evidence="6 9" id="KW-1133">Transmembrane helix</keyword>
<dbReference type="EMBL" id="CP002547">
    <property type="protein sequence ID" value="ADY54970.1"/>
    <property type="molecule type" value="Genomic_DNA"/>
</dbReference>
<feature type="transmembrane region" description="Helical" evidence="9">
    <location>
        <begin position="12"/>
        <end position="39"/>
    </location>
</feature>
<keyword evidence="10" id="KW-0969">Cilium</keyword>
<reference evidence="11" key="2">
    <citation type="submission" date="2011-02" db="EMBL/GenBank/DDBJ databases">
        <title>The complete genome of Syntrophobotulus glycolicus DSM 8271.</title>
        <authorList>
            <person name="Lucas S."/>
            <person name="Copeland A."/>
            <person name="Lapidus A."/>
            <person name="Bruce D."/>
            <person name="Goodwin L."/>
            <person name="Pitluck S."/>
            <person name="Kyrpides N."/>
            <person name="Mavromatis K."/>
            <person name="Pagani I."/>
            <person name="Ivanova N."/>
            <person name="Mikhailova N."/>
            <person name="Chertkov O."/>
            <person name="Held B."/>
            <person name="Detter J.C."/>
            <person name="Tapia R."/>
            <person name="Han C."/>
            <person name="Land M."/>
            <person name="Hauser L."/>
            <person name="Markowitz V."/>
            <person name="Cheng J.-F."/>
            <person name="Hugenholtz P."/>
            <person name="Woyke T."/>
            <person name="Wu D."/>
            <person name="Spring S."/>
            <person name="Schroeder M."/>
            <person name="Brambilla E."/>
            <person name="Klenk H.-P."/>
            <person name="Eisen J.A."/>
        </authorList>
    </citation>
    <scope>NUCLEOTIDE SEQUENCE [LARGE SCALE GENOMIC DNA]</scope>
    <source>
        <strain evidence="11">DSM 8271 / FlGlyR</strain>
    </source>
</reference>
<accession>F0SZV9</accession>
<dbReference type="HOGENOM" id="CLU_164516_2_0_9"/>
<dbReference type="PRINTS" id="PR00952">
    <property type="entry name" value="TYPE3IMQPROT"/>
</dbReference>
<organism evidence="10 11">
    <name type="scientific">Syntrophobotulus glycolicus (strain DSM 8271 / FlGlyR)</name>
    <dbReference type="NCBI Taxonomy" id="645991"/>
    <lineage>
        <taxon>Bacteria</taxon>
        <taxon>Bacillati</taxon>
        <taxon>Bacillota</taxon>
        <taxon>Clostridia</taxon>
        <taxon>Eubacteriales</taxon>
        <taxon>Desulfitobacteriaceae</taxon>
        <taxon>Syntrophobotulus</taxon>
    </lineage>
</organism>
<evidence type="ECO:0000256" key="2">
    <source>
        <dbReference type="ARBA" id="ARBA00006156"/>
    </source>
</evidence>
<dbReference type="KEGG" id="sgy:Sgly_0607"/>
<dbReference type="AlphaFoldDB" id="F0SZV9"/>
<keyword evidence="4 9" id="KW-1003">Cell membrane</keyword>
<evidence type="ECO:0000256" key="1">
    <source>
        <dbReference type="ARBA" id="ARBA00004651"/>
    </source>
</evidence>
<evidence type="ECO:0000256" key="8">
    <source>
        <dbReference type="ARBA" id="ARBA00023143"/>
    </source>
</evidence>
<gene>
    <name evidence="9" type="primary">fliQ</name>
    <name evidence="10" type="ordered locus">Sgly_0607</name>
</gene>
<keyword evidence="7 9" id="KW-0472">Membrane</keyword>
<keyword evidence="11" id="KW-1185">Reference proteome</keyword>
<dbReference type="Proteomes" id="UP000007488">
    <property type="component" value="Chromosome"/>
</dbReference>
<evidence type="ECO:0000256" key="6">
    <source>
        <dbReference type="ARBA" id="ARBA00022989"/>
    </source>
</evidence>
<feature type="transmembrane region" description="Helical" evidence="9">
    <location>
        <begin position="51"/>
        <end position="70"/>
    </location>
</feature>
<dbReference type="GO" id="GO:0044780">
    <property type="term" value="P:bacterial-type flagellum assembly"/>
    <property type="evidence" value="ECO:0007669"/>
    <property type="project" value="InterPro"/>
</dbReference>
<dbReference type="PANTHER" id="PTHR34040">
    <property type="entry name" value="FLAGELLAR BIOSYNTHETIC PROTEIN FLIQ"/>
    <property type="match status" value="1"/>
</dbReference>
<dbReference type="InterPro" id="IPR006305">
    <property type="entry name" value="FliQ"/>
</dbReference>
<name>F0SZV9_SYNGF</name>
<evidence type="ECO:0000313" key="11">
    <source>
        <dbReference type="Proteomes" id="UP000007488"/>
    </source>
</evidence>
<dbReference type="GO" id="GO:0009425">
    <property type="term" value="C:bacterial-type flagellum basal body"/>
    <property type="evidence" value="ECO:0007669"/>
    <property type="project" value="UniProtKB-SubCell"/>
</dbReference>
<evidence type="ECO:0000256" key="9">
    <source>
        <dbReference type="RuleBase" id="RU364090"/>
    </source>
</evidence>
<keyword evidence="5 9" id="KW-0812">Transmembrane</keyword>
<dbReference type="PANTHER" id="PTHR34040:SF2">
    <property type="entry name" value="FLAGELLAR BIOSYNTHETIC PROTEIN FLIQ"/>
    <property type="match status" value="1"/>
</dbReference>
<keyword evidence="10" id="KW-0966">Cell projection</keyword>
<protein>
    <recommendedName>
        <fullName evidence="3 9">Flagellar biosynthetic protein FliQ</fullName>
    </recommendedName>
</protein>
<dbReference type="eggNOG" id="COG1987">
    <property type="taxonomic scope" value="Bacteria"/>
</dbReference>
<evidence type="ECO:0000313" key="10">
    <source>
        <dbReference type="EMBL" id="ADY54970.1"/>
    </source>
</evidence>
<sequence length="90" mass="10083">MTQNQIIFMAKEAMWTVLLVGGPLLALSLLIGLVVSIFQAMTQIQEQTLSFIPKLVVIAVALLLLGPWMLNIMTSYTVNIFHNLVTYARY</sequence>
<comment type="function">
    <text evidence="9">Role in flagellar biosynthesis.</text>
</comment>
<evidence type="ECO:0000256" key="3">
    <source>
        <dbReference type="ARBA" id="ARBA00021718"/>
    </source>
</evidence>
<keyword evidence="8 9" id="KW-0975">Bacterial flagellum</keyword>
<reference evidence="10 11" key="1">
    <citation type="journal article" date="2011" name="Stand. Genomic Sci.">
        <title>Complete genome sequence of Syntrophobotulus glycolicus type strain (FlGlyR).</title>
        <authorList>
            <person name="Han C."/>
            <person name="Mwirichia R."/>
            <person name="Chertkov O."/>
            <person name="Held B."/>
            <person name="Lapidus A."/>
            <person name="Nolan M."/>
            <person name="Lucas S."/>
            <person name="Hammon N."/>
            <person name="Deshpande S."/>
            <person name="Cheng J.F."/>
            <person name="Tapia R."/>
            <person name="Goodwin L."/>
            <person name="Pitluck S."/>
            <person name="Huntemann M."/>
            <person name="Liolios K."/>
            <person name="Ivanova N."/>
            <person name="Pagani I."/>
            <person name="Mavromatis K."/>
            <person name="Ovchinikova G."/>
            <person name="Pati A."/>
            <person name="Chen A."/>
            <person name="Palaniappan K."/>
            <person name="Land M."/>
            <person name="Hauser L."/>
            <person name="Brambilla E.M."/>
            <person name="Rohde M."/>
            <person name="Spring S."/>
            <person name="Sikorski J."/>
            <person name="Goker M."/>
            <person name="Woyke T."/>
            <person name="Bristow J."/>
            <person name="Eisen J.A."/>
            <person name="Markowitz V."/>
            <person name="Hugenholtz P."/>
            <person name="Kyrpides N.C."/>
            <person name="Klenk H.P."/>
            <person name="Detter J.C."/>
        </authorList>
    </citation>
    <scope>NUCLEOTIDE SEQUENCE [LARGE SCALE GENOMIC DNA]</scope>
    <source>
        <strain evidence="11">DSM 8271 / FlGlyR</strain>
    </source>
</reference>
<evidence type="ECO:0000256" key="7">
    <source>
        <dbReference type="ARBA" id="ARBA00023136"/>
    </source>
</evidence>